<evidence type="ECO:0000313" key="1">
    <source>
        <dbReference type="EMBL" id="MBV6286736.1"/>
    </source>
</evidence>
<dbReference type="InterPro" id="IPR050708">
    <property type="entry name" value="T6SS_VgrG/RHS"/>
</dbReference>
<reference evidence="1" key="2">
    <citation type="journal article" date="2023" name="Plant Pathol.">
        <title>Dismantling and reorganizing Pseudomonas marginalis sensu#lato.</title>
        <authorList>
            <person name="Sawada H."/>
            <person name="Fujikawa T."/>
            <person name="Satou M."/>
        </authorList>
    </citation>
    <scope>NUCLEOTIDE SEQUENCE</scope>
    <source>
        <strain evidence="1">MAFF 301350</strain>
    </source>
</reference>
<proteinExistence type="predicted"/>
<gene>
    <name evidence="1" type="ORF">KUO17_06760</name>
</gene>
<dbReference type="PANTHER" id="PTHR32305">
    <property type="match status" value="1"/>
</dbReference>
<dbReference type="PANTHER" id="PTHR32305:SF15">
    <property type="entry name" value="PROTEIN RHSA-RELATED"/>
    <property type="match status" value="1"/>
</dbReference>
<protein>
    <submittedName>
        <fullName evidence="1">RHS repeat-associated core domain-containing protein</fullName>
    </submittedName>
</protein>
<dbReference type="InterPro" id="IPR022385">
    <property type="entry name" value="Rhs_assc_core"/>
</dbReference>
<name>A0A9Q2XIJ5_9PSED</name>
<sequence>MWGEVREERSSWAAQHGVGNPIRFQGQYHDPETGLHYNRFRYYEPRMARYISRDPIGMLGGLNVYSYVSNRPVMRVDPLGLFGTMPGLVSRASQGSWMMQNGATADEVSNAMAPPPPKAIMTGECRASAALTAGTGGAISVSANERAGLSGLASMPVMSAGARATASCGFKFGDPDSKSLPAAAGVGVTLGVVQIDITQTSTWPELYIGLGGGVGPEIELPVSPAVSVPLF</sequence>
<dbReference type="EMBL" id="JAHTBI010000019">
    <property type="protein sequence ID" value="MBV6286736.1"/>
    <property type="molecule type" value="Genomic_DNA"/>
</dbReference>
<dbReference type="Proteomes" id="UP001106592">
    <property type="component" value="Unassembled WGS sequence"/>
</dbReference>
<accession>A0A9Q2XIJ5</accession>
<dbReference type="RefSeq" id="WP_217974470.1">
    <property type="nucleotide sequence ID" value="NZ_JAHTBI010000019.1"/>
</dbReference>
<comment type="caution">
    <text evidence="1">The sequence shown here is derived from an EMBL/GenBank/DDBJ whole genome shotgun (WGS) entry which is preliminary data.</text>
</comment>
<evidence type="ECO:0000313" key="2">
    <source>
        <dbReference type="Proteomes" id="UP001106592"/>
    </source>
</evidence>
<keyword evidence="2" id="KW-1185">Reference proteome</keyword>
<dbReference type="AlphaFoldDB" id="A0A9Q2XIJ5"/>
<dbReference type="NCBIfam" id="TIGR03696">
    <property type="entry name" value="Rhs_assc_core"/>
    <property type="match status" value="1"/>
</dbReference>
<organism evidence="1 2">
    <name type="scientific">Pseudomonas aegrilactucae</name>
    <dbReference type="NCBI Taxonomy" id="2854028"/>
    <lineage>
        <taxon>Bacteria</taxon>
        <taxon>Pseudomonadati</taxon>
        <taxon>Pseudomonadota</taxon>
        <taxon>Gammaproteobacteria</taxon>
        <taxon>Pseudomonadales</taxon>
        <taxon>Pseudomonadaceae</taxon>
        <taxon>Pseudomonas</taxon>
    </lineage>
</organism>
<reference evidence="1" key="1">
    <citation type="journal article" date="2022" name="Int. J. Syst. Evol. Microbiol.">
        <title>Pseudomonas aegrilactucae sp. nov. and Pseudomonas morbosilactucae sp. nov., pathogens causing bacterial rot of lettuce in Japan.</title>
        <authorList>
            <person name="Sawada H."/>
            <person name="Fujikawa T."/>
            <person name="Satou M."/>
        </authorList>
    </citation>
    <scope>NUCLEOTIDE SEQUENCE</scope>
    <source>
        <strain evidence="1">MAFF 301350</strain>
    </source>
</reference>